<accession>A0ABT5JDE3</accession>
<sequence length="265" mass="29315">MSDRHLYIAGTGRAGTTFLVRYLTALGLDTVLARDPQAKIDADAQAGLEDPPSLVDGPGAPYVVKTPWLFKVLDDMLARGQLAADGVIVPMRDLRQAAASRLILEHQAILRETAWVKDLDTPWDVWGSVPGGLIHSMQRVDAERILAVGFHQLIERLVREDVPIVLLSFPRFAADADYLHARLAPVLPQVTLAQARDAFARTAESGTARTETELAGADDEDVRLQNAALKREIAVLQRRLDALEPPGRKRSRKRRWFGLGPRRRG</sequence>
<feature type="region of interest" description="Disordered" evidence="1">
    <location>
        <begin position="244"/>
        <end position="265"/>
    </location>
</feature>
<comment type="caution">
    <text evidence="2">The sequence shown here is derived from an EMBL/GenBank/DDBJ whole genome shotgun (WGS) entry which is preliminary data.</text>
</comment>
<evidence type="ECO:0000256" key="1">
    <source>
        <dbReference type="SAM" id="MobiDB-lite"/>
    </source>
</evidence>
<keyword evidence="3" id="KW-1185">Reference proteome</keyword>
<dbReference type="SUPFAM" id="SSF52540">
    <property type="entry name" value="P-loop containing nucleoside triphosphate hydrolases"/>
    <property type="match status" value="1"/>
</dbReference>
<dbReference type="Proteomes" id="UP001165652">
    <property type="component" value="Unassembled WGS sequence"/>
</dbReference>
<reference evidence="2" key="2">
    <citation type="submission" date="2023-02" db="EMBL/GenBank/DDBJ databases">
        <authorList>
            <person name="Rayyan A."/>
            <person name="Meyer T."/>
            <person name="Kyndt J.A."/>
        </authorList>
    </citation>
    <scope>NUCLEOTIDE SEQUENCE</scope>
    <source>
        <strain evidence="2">DSM 9987</strain>
    </source>
</reference>
<dbReference type="RefSeq" id="WP_272778312.1">
    <property type="nucleotide sequence ID" value="NZ_JAQQLI010000028.1"/>
</dbReference>
<proteinExistence type="predicted"/>
<evidence type="ECO:0000313" key="3">
    <source>
        <dbReference type="Proteomes" id="UP001165652"/>
    </source>
</evidence>
<feature type="compositionally biased region" description="Basic residues" evidence="1">
    <location>
        <begin position="248"/>
        <end position="265"/>
    </location>
</feature>
<gene>
    <name evidence="2" type="ORF">PQJ73_17425</name>
</gene>
<name>A0ABT5JDE3_RHOTP</name>
<organism evidence="2 3">
    <name type="scientific">Rhodoplanes tepidamans</name>
    <name type="common">Rhodoplanes cryptolactis</name>
    <dbReference type="NCBI Taxonomy" id="200616"/>
    <lineage>
        <taxon>Bacteria</taxon>
        <taxon>Pseudomonadati</taxon>
        <taxon>Pseudomonadota</taxon>
        <taxon>Alphaproteobacteria</taxon>
        <taxon>Hyphomicrobiales</taxon>
        <taxon>Nitrobacteraceae</taxon>
        <taxon>Rhodoplanes</taxon>
    </lineage>
</organism>
<protein>
    <recommendedName>
        <fullName evidence="4">Sulfotransferase family protein</fullName>
    </recommendedName>
</protein>
<evidence type="ECO:0008006" key="4">
    <source>
        <dbReference type="Google" id="ProtNLM"/>
    </source>
</evidence>
<reference evidence="2" key="1">
    <citation type="journal article" date="2023" name="Microbiol Resour">
        <title>Genome Sequences of Rhodoplanes serenus and Two Thermotolerant Strains, Rhodoplanes tepidamans and 'Rhodoplanes cryptolactis,' Further Refine the Genus.</title>
        <authorList>
            <person name="Rayyan A.A."/>
            <person name="Kyndt J.A."/>
        </authorList>
    </citation>
    <scope>NUCLEOTIDE SEQUENCE</scope>
    <source>
        <strain evidence="2">DSM 9987</strain>
    </source>
</reference>
<evidence type="ECO:0000313" key="2">
    <source>
        <dbReference type="EMBL" id="MDC7787473.1"/>
    </source>
</evidence>
<dbReference type="EMBL" id="JAQQLI010000028">
    <property type="protein sequence ID" value="MDC7787473.1"/>
    <property type="molecule type" value="Genomic_DNA"/>
</dbReference>
<dbReference type="InterPro" id="IPR027417">
    <property type="entry name" value="P-loop_NTPase"/>
</dbReference>